<gene>
    <name evidence="2" type="ORF">E3T25_11350</name>
</gene>
<proteinExistence type="predicted"/>
<sequence>MNAIEDSEHGHHENDKRDKKTIAVPNSVVGLWGEALAVQALWREGFDIHSWDGDFTPNRDLIVGREGRRWPVQVKTTRKTTGAIKFEGPGQRARDWQAEAIATGAIGAFDIFVQGSTPGRSALDLERGLITIAIPEDAVLVAVSAASLADDVDACRRTYGLTPRQRAGKHGERTGDLLPESGAIFPVHTGQYPYLEDFLKTL</sequence>
<dbReference type="Gene3D" id="3.40.1350.10">
    <property type="match status" value="1"/>
</dbReference>
<dbReference type="Proteomes" id="UP000297851">
    <property type="component" value="Unassembled WGS sequence"/>
</dbReference>
<evidence type="ECO:0008006" key="4">
    <source>
        <dbReference type="Google" id="ProtNLM"/>
    </source>
</evidence>
<protein>
    <recommendedName>
        <fullName evidence="4">PD(D/E)XK endonuclease domain-containing protein</fullName>
    </recommendedName>
</protein>
<feature type="region of interest" description="Disordered" evidence="1">
    <location>
        <begin position="1"/>
        <end position="20"/>
    </location>
</feature>
<accession>A0ABY2J8X2</accession>
<evidence type="ECO:0000313" key="2">
    <source>
        <dbReference type="EMBL" id="TFD01396.1"/>
    </source>
</evidence>
<reference evidence="2 3" key="1">
    <citation type="submission" date="2019-03" db="EMBL/GenBank/DDBJ databases">
        <title>Genomics of glacier-inhabiting Cryobacterium strains.</title>
        <authorList>
            <person name="Liu Q."/>
            <person name="Xin Y.-H."/>
        </authorList>
    </citation>
    <scope>NUCLEOTIDE SEQUENCE [LARGE SCALE GENOMIC DNA]</scope>
    <source>
        <strain evidence="2 3">TMT2-16</strain>
    </source>
</reference>
<dbReference type="SUPFAM" id="SSF52980">
    <property type="entry name" value="Restriction endonuclease-like"/>
    <property type="match status" value="1"/>
</dbReference>
<dbReference type="EMBL" id="SOGO01000032">
    <property type="protein sequence ID" value="TFD01396.1"/>
    <property type="molecule type" value="Genomic_DNA"/>
</dbReference>
<evidence type="ECO:0000313" key="3">
    <source>
        <dbReference type="Proteomes" id="UP000297851"/>
    </source>
</evidence>
<comment type="caution">
    <text evidence="2">The sequence shown here is derived from an EMBL/GenBank/DDBJ whole genome shotgun (WGS) entry which is preliminary data.</text>
</comment>
<dbReference type="InterPro" id="IPR011856">
    <property type="entry name" value="tRNA_endonuc-like_dom_sf"/>
</dbReference>
<name>A0ABY2J8X2_9MICO</name>
<organism evidence="2 3">
    <name type="scientific">Cryobacterium sandaracinum</name>
    <dbReference type="NCBI Taxonomy" id="1259247"/>
    <lineage>
        <taxon>Bacteria</taxon>
        <taxon>Bacillati</taxon>
        <taxon>Actinomycetota</taxon>
        <taxon>Actinomycetes</taxon>
        <taxon>Micrococcales</taxon>
        <taxon>Microbacteriaceae</taxon>
        <taxon>Cryobacterium</taxon>
    </lineage>
</organism>
<keyword evidence="3" id="KW-1185">Reference proteome</keyword>
<dbReference type="RefSeq" id="WP_134374318.1">
    <property type="nucleotide sequence ID" value="NZ_SOGO01000032.1"/>
</dbReference>
<dbReference type="InterPro" id="IPR011335">
    <property type="entry name" value="Restrct_endonuc-II-like"/>
</dbReference>
<evidence type="ECO:0000256" key="1">
    <source>
        <dbReference type="SAM" id="MobiDB-lite"/>
    </source>
</evidence>